<evidence type="ECO:0000259" key="3">
    <source>
        <dbReference type="PROSITE" id="PS50006"/>
    </source>
</evidence>
<dbReference type="PROSITE" id="PS50006">
    <property type="entry name" value="FHA_DOMAIN"/>
    <property type="match status" value="1"/>
</dbReference>
<evidence type="ECO:0000256" key="2">
    <source>
        <dbReference type="SAM" id="MobiDB-lite"/>
    </source>
</evidence>
<proteinExistence type="predicted"/>
<reference evidence="4" key="1">
    <citation type="submission" date="2022-10" db="EMBL/GenBank/DDBJ databases">
        <title>The complete genomes of actinobacterial strains from the NBC collection.</title>
        <authorList>
            <person name="Joergensen T.S."/>
            <person name="Alvarez Arevalo M."/>
            <person name="Sterndorff E.B."/>
            <person name="Faurdal D."/>
            <person name="Vuksanovic O."/>
            <person name="Mourched A.-S."/>
            <person name="Charusanti P."/>
            <person name="Shaw S."/>
            <person name="Blin K."/>
            <person name="Weber T."/>
        </authorList>
    </citation>
    <scope>NUCLEOTIDE SEQUENCE</scope>
    <source>
        <strain evidence="4">NBC_01482</strain>
    </source>
</reference>
<feature type="region of interest" description="Disordered" evidence="2">
    <location>
        <begin position="236"/>
        <end position="261"/>
    </location>
</feature>
<protein>
    <submittedName>
        <fullName evidence="4">FHA domain-containing protein</fullName>
    </submittedName>
</protein>
<dbReference type="CDD" id="cd00060">
    <property type="entry name" value="FHA"/>
    <property type="match status" value="1"/>
</dbReference>
<keyword evidence="1" id="KW-0597">Phosphoprotein</keyword>
<dbReference type="InterPro" id="IPR000253">
    <property type="entry name" value="FHA_dom"/>
</dbReference>
<evidence type="ECO:0000313" key="4">
    <source>
        <dbReference type="EMBL" id="WUV46090.1"/>
    </source>
</evidence>
<dbReference type="Gene3D" id="2.60.200.20">
    <property type="match status" value="1"/>
</dbReference>
<dbReference type="Proteomes" id="UP001432062">
    <property type="component" value="Chromosome"/>
</dbReference>
<evidence type="ECO:0000313" key="5">
    <source>
        <dbReference type="Proteomes" id="UP001432062"/>
    </source>
</evidence>
<dbReference type="EMBL" id="CP109441">
    <property type="protein sequence ID" value="WUV46090.1"/>
    <property type="molecule type" value="Genomic_DNA"/>
</dbReference>
<gene>
    <name evidence="4" type="ORF">OG563_44670</name>
</gene>
<evidence type="ECO:0000256" key="1">
    <source>
        <dbReference type="ARBA" id="ARBA00022553"/>
    </source>
</evidence>
<dbReference type="InterPro" id="IPR008984">
    <property type="entry name" value="SMAD_FHA_dom_sf"/>
</dbReference>
<feature type="domain" description="FHA" evidence="3">
    <location>
        <begin position="378"/>
        <end position="433"/>
    </location>
</feature>
<name>A0ABZ1YV03_9NOCA</name>
<dbReference type="RefSeq" id="WP_329409667.1">
    <property type="nucleotide sequence ID" value="NZ_CP109441.1"/>
</dbReference>
<dbReference type="SUPFAM" id="SSF49879">
    <property type="entry name" value="SMAD/FHA domain"/>
    <property type="match status" value="1"/>
</dbReference>
<accession>A0ABZ1YV03</accession>
<organism evidence="4 5">
    <name type="scientific">Nocardia vinacea</name>
    <dbReference type="NCBI Taxonomy" id="96468"/>
    <lineage>
        <taxon>Bacteria</taxon>
        <taxon>Bacillati</taxon>
        <taxon>Actinomycetota</taxon>
        <taxon>Actinomycetes</taxon>
        <taxon>Mycobacteriales</taxon>
        <taxon>Nocardiaceae</taxon>
        <taxon>Nocardia</taxon>
    </lineage>
</organism>
<sequence>MSRQLEVLPGGTHLIANSGGVVLVVAHRSDIAADAESRAAQTMTALLELVREAGVSERPRSGRMFARLATTWLMSLDDEDQVEFGVITPSATGVALYLHGGVTAVLESSDRTEVLRGGDAGFTVDRVVIPAPEIGIGLFVDEGGMTESALPGRGIAGLGEGTVPGSGAVLWLGVPVSARAPTMRRSPGVESVRDEVLQAVASAEDVGAAPGVEDVERREFPRQPVEAIDPVAIRSESEVEPQPEGGAVRPPIGGGSAGKAAPWERASAMGMGNLPPRNAVSSVGERRRVGLQKGVQSENGVAAALAKHLENGMAGSGRAVVRGFMCSRQHLNDPRVSFCAVCGIRMDQLTCVLTEGVRPPLGLLMLDDGTSFVLDNDIVLGREPEHAEAVHRGARPIRLPDSSGAMSRAHMEVRLVEWDVAVVDQGSANGTYIRMPGHQEWLRAMPNQLTTLAAGAQILLGGRILTFDSQHSQF</sequence>
<keyword evidence="5" id="KW-1185">Reference proteome</keyword>